<feature type="compositionally biased region" description="Basic and acidic residues" evidence="2">
    <location>
        <begin position="1"/>
        <end position="12"/>
    </location>
</feature>
<keyword evidence="5" id="KW-1185">Reference proteome</keyword>
<evidence type="ECO:0000313" key="5">
    <source>
        <dbReference type="Proteomes" id="UP000838412"/>
    </source>
</evidence>
<feature type="compositionally biased region" description="Polar residues" evidence="2">
    <location>
        <begin position="455"/>
        <end position="474"/>
    </location>
</feature>
<feature type="compositionally biased region" description="Basic and acidic residues" evidence="2">
    <location>
        <begin position="559"/>
        <end position="572"/>
    </location>
</feature>
<evidence type="ECO:0000256" key="1">
    <source>
        <dbReference type="ARBA" id="ARBA00010311"/>
    </source>
</evidence>
<feature type="compositionally biased region" description="Polar residues" evidence="2">
    <location>
        <begin position="145"/>
        <end position="155"/>
    </location>
</feature>
<organism evidence="4 5">
    <name type="scientific">Branchiostoma lanceolatum</name>
    <name type="common">Common lancelet</name>
    <name type="synonym">Amphioxus lanceolatum</name>
    <dbReference type="NCBI Taxonomy" id="7740"/>
    <lineage>
        <taxon>Eukaryota</taxon>
        <taxon>Metazoa</taxon>
        <taxon>Chordata</taxon>
        <taxon>Cephalochordata</taxon>
        <taxon>Leptocardii</taxon>
        <taxon>Amphioxiformes</taxon>
        <taxon>Branchiostomatidae</taxon>
        <taxon>Branchiostoma</taxon>
    </lineage>
</organism>
<evidence type="ECO:0000313" key="4">
    <source>
        <dbReference type="EMBL" id="CAH1258418.1"/>
    </source>
</evidence>
<evidence type="ECO:0000259" key="3">
    <source>
        <dbReference type="Pfam" id="PF14816"/>
    </source>
</evidence>
<dbReference type="InterPro" id="IPR044276">
    <property type="entry name" value="CANIN_dom"/>
</dbReference>
<feature type="region of interest" description="Disordered" evidence="2">
    <location>
        <begin position="436"/>
        <end position="601"/>
    </location>
</feature>
<sequence>MPKRKRLEENKGDQIITKFFQRSTRTGKNATSNPVTTESKKRSATQRVPSSQRAMSSSRATSSKETSSSANTSASASSSRHSSAASKPSPSRSKEPQIDTSPILEAFKRQELKQRQKAATDSNTKGDGKEECDPRPLSKEDSSKKGLTSAGTSGETAKKGIQGSKEKALPKRRLEYEGGDKTEDGSKKKQKPDVSFKISESKWEEFKVNLASSPKFKIKPGMLSKKAKEASLTENVNTESAEEPQTETGQSQSGEGSISQPDVPKIVEDQSNDSVSGPIINSPLKVQKLTAGSLKISEALKKVFQDKMKASPLKVAPTVPKDAAGESTSEINREHPKPVDDMEGDKITHITPLKIRAFYPFEKGHISPLDRSLPIRADKSEVTKTPQSKGEEMVHVPGSRHGKVTEEAIKPPGENVSGAEKPRGVMSLFQELKLSVKDLQDQEEETSEESQSSSATPIRSTSQPAGEKTASSIKMNIAKLKQIIKAPSLSPQTSAANSPAPSDKGGESPRGTETKPSPGSESLRKGEDVGADDEKQHADYIRNLPSTLTALEKQVGDSGVKHSDFTKDRLEDSEAEEVDLEESKAFDSDEEYGLESDDSDDDLLLMPVANLKDIQSASLRPPPCTPQKLSESQEMQCSPMSPATQVPAPRDVNFKFSLDDLLAEQNKTVGREPRRLRDVTDELMADVRQGGFRRMVADLEREEHECSDSDREGKLENPKHKKFVRDRNLKKMEIPDMHPGETVFNSKDMGRLFDFPGSLTPASCGLVPPLDQDDPLHLLLTSPDCLEDLLTSGTLEDMYAYDVCPEPLQRWLFFLMSISRDQHVVNSAYKTLTSVFMSNWSLEEDDNPIWLPSLADVTRALLNYGAQLHDLYPLTSARPSFNEEDVSLPLHDVEKENQNGNVPSDARGSQEGQRGLPAVNLVYILQTLSKLNAPPRDGTFRIYSEQDLVHLVCLLCRTLLDVQLRGLAVQFEFQSCISEILDWFEEERWPQIVAELCSSLPQLSSHHHNLVTLARHMPCTERGRYLQRRLSLCIMRKLLWQGRGRDGSTEVAESKGIGAENMDVDVQLTELTPLLPDCQMKNILELVSSERESQNSSQESDDGGRSFENDREAYYLLSTLVHLIDMGVGNEPLPTSQRDALAQVIHHLNSISGNIRDNIKLFHRSKVKNLVMRTVSKLNLLKDGMKKTQQSLFSYIKEQKSETPEQRGHRLEESGSSPIWKSGQLSETNCEDSESGTHRSGRLSAMSVESNMTGTASTRLASPEDEDQHSPIEQTIEPEGQHVT</sequence>
<accession>A0A8J9ZMW8</accession>
<dbReference type="InterPro" id="IPR026161">
    <property type="entry name" value="FAM178"/>
</dbReference>
<feature type="region of interest" description="Disordered" evidence="2">
    <location>
        <begin position="1"/>
        <end position="281"/>
    </location>
</feature>
<feature type="compositionally biased region" description="Basic and acidic residues" evidence="2">
    <location>
        <begin position="164"/>
        <end position="207"/>
    </location>
</feature>
<dbReference type="PANTHER" id="PTHR16046">
    <property type="entry name" value="SMC5-SMC6 COMPLEX LOCALIZATION FACTOR 2"/>
    <property type="match status" value="1"/>
</dbReference>
<proteinExistence type="inferred from homology"/>
<evidence type="ECO:0000256" key="2">
    <source>
        <dbReference type="SAM" id="MobiDB-lite"/>
    </source>
</evidence>
<comment type="similarity">
    <text evidence="1">Belongs to the FAM178 family.</text>
</comment>
<feature type="compositionally biased region" description="Acidic residues" evidence="2">
    <location>
        <begin position="588"/>
        <end position="601"/>
    </location>
</feature>
<feature type="compositionally biased region" description="Basic and acidic residues" evidence="2">
    <location>
        <begin position="1198"/>
        <end position="1213"/>
    </location>
</feature>
<feature type="compositionally biased region" description="Basic and acidic residues" evidence="2">
    <location>
        <begin position="522"/>
        <end position="540"/>
    </location>
</feature>
<gene>
    <name evidence="4" type="primary">SLF2</name>
    <name evidence="4" type="ORF">BLAG_LOCUS15997</name>
</gene>
<feature type="region of interest" description="Disordered" evidence="2">
    <location>
        <begin position="309"/>
        <end position="345"/>
    </location>
</feature>
<feature type="compositionally biased region" description="Basic and acidic residues" evidence="2">
    <location>
        <begin position="331"/>
        <end position="345"/>
    </location>
</feature>
<feature type="compositionally biased region" description="Low complexity" evidence="2">
    <location>
        <begin position="49"/>
        <end position="91"/>
    </location>
</feature>
<feature type="compositionally biased region" description="Basic and acidic residues" evidence="2">
    <location>
        <begin position="504"/>
        <end position="513"/>
    </location>
</feature>
<feature type="compositionally biased region" description="Polar residues" evidence="2">
    <location>
        <begin position="20"/>
        <end position="37"/>
    </location>
</feature>
<feature type="compositionally biased region" description="Low complexity" evidence="2">
    <location>
        <begin position="246"/>
        <end position="257"/>
    </location>
</feature>
<dbReference type="OrthoDB" id="6158547at2759"/>
<feature type="region of interest" description="Disordered" evidence="2">
    <location>
        <begin position="370"/>
        <end position="424"/>
    </location>
</feature>
<dbReference type="Proteomes" id="UP000838412">
    <property type="component" value="Chromosome 3"/>
</dbReference>
<dbReference type="Pfam" id="PF14816">
    <property type="entry name" value="CANIN"/>
    <property type="match status" value="1"/>
</dbReference>
<reference evidence="4" key="1">
    <citation type="submission" date="2022-01" db="EMBL/GenBank/DDBJ databases">
        <authorList>
            <person name="Braso-Vives M."/>
        </authorList>
    </citation>
    <scope>NUCLEOTIDE SEQUENCE</scope>
</reference>
<feature type="compositionally biased region" description="Polar residues" evidence="2">
    <location>
        <begin position="489"/>
        <end position="500"/>
    </location>
</feature>
<feature type="compositionally biased region" description="Polar residues" evidence="2">
    <location>
        <begin position="1247"/>
        <end position="1260"/>
    </location>
</feature>
<name>A0A8J9ZMW8_BRALA</name>
<feature type="domain" description="Coiled-coil SMC6 And NSE5 INteracting (CANIN)" evidence="3">
    <location>
        <begin position="653"/>
        <end position="1041"/>
    </location>
</feature>
<protein>
    <submittedName>
        <fullName evidence="4">SLF2 protein</fullName>
    </submittedName>
</protein>
<dbReference type="EMBL" id="OV696688">
    <property type="protein sequence ID" value="CAH1258418.1"/>
    <property type="molecule type" value="Genomic_DNA"/>
</dbReference>
<feature type="compositionally biased region" description="Polar residues" evidence="2">
    <location>
        <begin position="1214"/>
        <end position="1228"/>
    </location>
</feature>
<dbReference type="PANTHER" id="PTHR16046:SF9">
    <property type="entry name" value="SMC5-SMC6 COMPLEX LOCALIZATION FACTOR PROTEIN 2"/>
    <property type="match status" value="1"/>
</dbReference>
<feature type="compositionally biased region" description="Basic and acidic residues" evidence="2">
    <location>
        <begin position="124"/>
        <end position="144"/>
    </location>
</feature>
<feature type="region of interest" description="Disordered" evidence="2">
    <location>
        <begin position="1198"/>
        <end position="1284"/>
    </location>
</feature>